<reference evidence="9 10" key="1">
    <citation type="submission" date="2020-08" db="EMBL/GenBank/DDBJ databases">
        <title>The completed genome sequence of the pathogenic ascomycete fungus Penicillium digitatum.</title>
        <authorList>
            <person name="Wang M."/>
        </authorList>
    </citation>
    <scope>NUCLEOTIDE SEQUENCE [LARGE SCALE GENOMIC DNA]</scope>
    <source>
        <strain evidence="9 10">PdW03</strain>
    </source>
</reference>
<feature type="transmembrane region" description="Helical" evidence="7">
    <location>
        <begin position="7"/>
        <end position="24"/>
    </location>
</feature>
<dbReference type="Pfam" id="PF20684">
    <property type="entry name" value="Fung_rhodopsin"/>
    <property type="match status" value="1"/>
</dbReference>
<evidence type="ECO:0000256" key="7">
    <source>
        <dbReference type="SAM" id="Phobius"/>
    </source>
</evidence>
<dbReference type="InterPro" id="IPR052337">
    <property type="entry name" value="SAT4-like"/>
</dbReference>
<evidence type="ECO:0000256" key="3">
    <source>
        <dbReference type="ARBA" id="ARBA00022989"/>
    </source>
</evidence>
<dbReference type="KEGG" id="pdp:PDIP_86440"/>
<dbReference type="VEuPathDB" id="FungiDB:PDIP_86440"/>
<protein>
    <submittedName>
        <fullName evidence="9">Putative srpk</fullName>
    </submittedName>
</protein>
<keyword evidence="3 7" id="KW-1133">Transmembrane helix</keyword>
<evidence type="ECO:0000256" key="1">
    <source>
        <dbReference type="ARBA" id="ARBA00004141"/>
    </source>
</evidence>
<evidence type="ECO:0000313" key="10">
    <source>
        <dbReference type="Proteomes" id="UP000595662"/>
    </source>
</evidence>
<comment type="subcellular location">
    <subcellularLocation>
        <location evidence="1">Membrane</location>
        <topology evidence="1">Multi-pass membrane protein</topology>
    </subcellularLocation>
</comment>
<dbReference type="AlphaFoldDB" id="A0A7T6XQJ3"/>
<dbReference type="OMA" id="QWGSKIQ"/>
<evidence type="ECO:0000259" key="8">
    <source>
        <dbReference type="Pfam" id="PF20684"/>
    </source>
</evidence>
<evidence type="ECO:0000256" key="4">
    <source>
        <dbReference type="ARBA" id="ARBA00023136"/>
    </source>
</evidence>
<comment type="similarity">
    <text evidence="5">Belongs to the SAT4 family.</text>
</comment>
<gene>
    <name evidence="9" type="ORF">Pdw03_0468</name>
</gene>
<feature type="domain" description="Rhodopsin" evidence="8">
    <location>
        <begin position="21"/>
        <end position="272"/>
    </location>
</feature>
<feature type="compositionally biased region" description="Polar residues" evidence="6">
    <location>
        <begin position="285"/>
        <end position="306"/>
    </location>
</feature>
<dbReference type="PANTHER" id="PTHR33048:SF2">
    <property type="entry name" value="SRPK"/>
    <property type="match status" value="1"/>
</dbReference>
<dbReference type="InterPro" id="IPR049326">
    <property type="entry name" value="Rhodopsin_dom_fungi"/>
</dbReference>
<keyword evidence="2 7" id="KW-0812">Transmembrane</keyword>
<dbReference type="RefSeq" id="XP_014530532.1">
    <property type="nucleotide sequence ID" value="XM_014675046.1"/>
</dbReference>
<sequence>MASKAEAWILMSLALLTILVRIGVRWKLVGPANFQLDDYLMPAAGIVFIFETIAAYLVSSRFHDLTNAYMTPEQRAAVDPHSTEWSYRVSGSKLQIIGWSLYVDILWLVKISLAVFYSRLTTGLQNLPARVRLSYVILGVTYVVTTLVLLLSCQPFHAFWQINPDPGNHCQPSNSRVYVLVVVVCNVLTDAYLLSIPLPLLWTVNLNLKRKLPLMFLFSGAVFVMMAGVIRSATIMKSNPDGAESGSRWACRETFVSIVVSNLPIIQPLIRKIFKKIGLSTVFSSSEKTTGNPYQLSSRGMKTLTNRGEGDNKRSKTNAAAPTHMQASAWGSDEHILGHSEPSSNNITVISETIVRSEPWIIEDGSGTIDSTTPPKDWRSPLSHQ</sequence>
<feature type="region of interest" description="Disordered" evidence="6">
    <location>
        <begin position="285"/>
        <end position="326"/>
    </location>
</feature>
<evidence type="ECO:0000256" key="5">
    <source>
        <dbReference type="ARBA" id="ARBA00038359"/>
    </source>
</evidence>
<dbReference type="GO" id="GO:0016020">
    <property type="term" value="C:membrane"/>
    <property type="evidence" value="ECO:0007669"/>
    <property type="project" value="UniProtKB-SubCell"/>
</dbReference>
<evidence type="ECO:0000256" key="2">
    <source>
        <dbReference type="ARBA" id="ARBA00022692"/>
    </source>
</evidence>
<evidence type="ECO:0000256" key="6">
    <source>
        <dbReference type="SAM" id="MobiDB-lite"/>
    </source>
</evidence>
<dbReference type="GeneID" id="26236958"/>
<feature type="transmembrane region" description="Helical" evidence="7">
    <location>
        <begin position="136"/>
        <end position="156"/>
    </location>
</feature>
<evidence type="ECO:0000313" key="9">
    <source>
        <dbReference type="EMBL" id="QQK45570.1"/>
    </source>
</evidence>
<dbReference type="EMBL" id="CP060777">
    <property type="protein sequence ID" value="QQK45570.1"/>
    <property type="molecule type" value="Genomic_DNA"/>
</dbReference>
<name>A0A7T6XQJ3_PENDI</name>
<feature type="transmembrane region" description="Helical" evidence="7">
    <location>
        <begin position="177"/>
        <end position="200"/>
    </location>
</feature>
<feature type="region of interest" description="Disordered" evidence="6">
    <location>
        <begin position="364"/>
        <end position="385"/>
    </location>
</feature>
<proteinExistence type="inferred from homology"/>
<dbReference type="PANTHER" id="PTHR33048">
    <property type="entry name" value="PTH11-LIKE INTEGRAL MEMBRANE PROTEIN (AFU_ORTHOLOGUE AFUA_5G11245)"/>
    <property type="match status" value="1"/>
</dbReference>
<feature type="transmembrane region" description="Helical" evidence="7">
    <location>
        <begin position="96"/>
        <end position="116"/>
    </location>
</feature>
<accession>A0A7T6XQJ3</accession>
<organism evidence="9 10">
    <name type="scientific">Penicillium digitatum</name>
    <name type="common">Green mold</name>
    <dbReference type="NCBI Taxonomy" id="36651"/>
    <lineage>
        <taxon>Eukaryota</taxon>
        <taxon>Fungi</taxon>
        <taxon>Dikarya</taxon>
        <taxon>Ascomycota</taxon>
        <taxon>Pezizomycotina</taxon>
        <taxon>Eurotiomycetes</taxon>
        <taxon>Eurotiomycetidae</taxon>
        <taxon>Eurotiales</taxon>
        <taxon>Aspergillaceae</taxon>
        <taxon>Penicillium</taxon>
    </lineage>
</organism>
<feature type="transmembrane region" description="Helical" evidence="7">
    <location>
        <begin position="39"/>
        <end position="58"/>
    </location>
</feature>
<feature type="transmembrane region" description="Helical" evidence="7">
    <location>
        <begin position="212"/>
        <end position="230"/>
    </location>
</feature>
<dbReference type="Proteomes" id="UP000595662">
    <property type="component" value="Chromosome 4"/>
</dbReference>
<keyword evidence="4 7" id="KW-0472">Membrane</keyword>